<name>A0ABQ4N251_9BACL</name>
<proteinExistence type="predicted"/>
<accession>A0ABQ4N251</accession>
<feature type="region of interest" description="Disordered" evidence="1">
    <location>
        <begin position="1"/>
        <end position="26"/>
    </location>
</feature>
<gene>
    <name evidence="2" type="ORF">PACILC2_08180</name>
</gene>
<evidence type="ECO:0000313" key="3">
    <source>
        <dbReference type="Proteomes" id="UP000680304"/>
    </source>
</evidence>
<keyword evidence="3" id="KW-1185">Reference proteome</keyword>
<evidence type="ECO:0000313" key="2">
    <source>
        <dbReference type="EMBL" id="GIQ62250.1"/>
    </source>
</evidence>
<dbReference type="EMBL" id="BOVJ01000024">
    <property type="protein sequence ID" value="GIQ62250.1"/>
    <property type="molecule type" value="Genomic_DNA"/>
</dbReference>
<organism evidence="2 3">
    <name type="scientific">Paenibacillus cisolokensis</name>
    <dbReference type="NCBI Taxonomy" id="1658519"/>
    <lineage>
        <taxon>Bacteria</taxon>
        <taxon>Bacillati</taxon>
        <taxon>Bacillota</taxon>
        <taxon>Bacilli</taxon>
        <taxon>Bacillales</taxon>
        <taxon>Paenibacillaceae</taxon>
        <taxon>Paenibacillus</taxon>
    </lineage>
</organism>
<sequence>MAQKRSSSIVAARLREPAVGASRTRGRRELALEPHAKPVMPSDEMEYVRSKHAVTRVKGEE</sequence>
<dbReference type="Proteomes" id="UP000680304">
    <property type="component" value="Unassembled WGS sequence"/>
</dbReference>
<evidence type="ECO:0000256" key="1">
    <source>
        <dbReference type="SAM" id="MobiDB-lite"/>
    </source>
</evidence>
<comment type="caution">
    <text evidence="2">The sequence shown here is derived from an EMBL/GenBank/DDBJ whole genome shotgun (WGS) entry which is preliminary data.</text>
</comment>
<protein>
    <submittedName>
        <fullName evidence="2">Uncharacterized protein</fullName>
    </submittedName>
</protein>
<reference evidence="2 3" key="1">
    <citation type="submission" date="2021-04" db="EMBL/GenBank/DDBJ databases">
        <title>Draft genome sequence of Paenibacillus cisolokensis, LC2-13A.</title>
        <authorList>
            <person name="Uke A."/>
            <person name="Chhe C."/>
            <person name="Baramee S."/>
            <person name="Kosugi A."/>
        </authorList>
    </citation>
    <scope>NUCLEOTIDE SEQUENCE [LARGE SCALE GENOMIC DNA]</scope>
    <source>
        <strain evidence="2 3">LC2-13A</strain>
    </source>
</reference>